<reference evidence="3 4" key="1">
    <citation type="submission" date="2024-01" db="EMBL/GenBank/DDBJ databases">
        <title>Comparative genomics of Cryptococcus and Kwoniella reveals pathogenesis evolution and contrasting modes of karyotype evolution via chromosome fusion or intercentromeric recombination.</title>
        <authorList>
            <person name="Coelho M.A."/>
            <person name="David-Palma M."/>
            <person name="Shea T."/>
            <person name="Bowers K."/>
            <person name="McGinley-Smith S."/>
            <person name="Mohammad A.W."/>
            <person name="Gnirke A."/>
            <person name="Yurkov A.M."/>
            <person name="Nowrousian M."/>
            <person name="Sun S."/>
            <person name="Cuomo C.A."/>
            <person name="Heitman J."/>
        </authorList>
    </citation>
    <scope>NUCLEOTIDE SEQUENCE [LARGE SCALE GENOMIC DNA]</scope>
    <source>
        <strain evidence="3 4">CBS 6074</strain>
    </source>
</reference>
<dbReference type="PANTHER" id="PTHR21032">
    <property type="entry name" value="G PATCH DOMAIN-CONTAINING PROTEIN 11"/>
    <property type="match status" value="1"/>
</dbReference>
<evidence type="ECO:0000313" key="4">
    <source>
        <dbReference type="Proteomes" id="UP001355207"/>
    </source>
</evidence>
<evidence type="ECO:0000256" key="1">
    <source>
        <dbReference type="SAM" id="MobiDB-lite"/>
    </source>
</evidence>
<feature type="compositionally biased region" description="Acidic residues" evidence="1">
    <location>
        <begin position="354"/>
        <end position="363"/>
    </location>
</feature>
<sequence length="461" mass="51416">MSDSEDDFMSDRFLVDVGSTSSSSKKGGGGGNGGIQKTYSEKRNIETLKSMRKGQLNNKIPLKQLEEQRRKEGLSTSLFDQQQQNSNSQGNGGNVAIGLMKKMGWNIGESLGKKRDIESSESLSPPSINSTTISGEEEPSRGGIGSGGSNSKSKRPKFLPGDELEELPKGGIGSSSRTNDDGGGRTEPIRISMWSGRKGLTARPVSPPPLPTNNFSNRNPDLLDEEKLKRLSRETNDFRERQRLEYGEKDKEKKCRAARDKLAGFDEEKGINFHPLHILPFSPLNTIPRPLLKMIYPSQVISPLSSPEPEPPQIGIGGYEKQSNLSAAEKIREQMRKDMLSSSSSSSNNLHINDDDEDYDGEDGIMKFGVMKNENSIEREEQGKKLEQIKIQEDKYQGVNWNEHVEGSKRVLSMDPSTYLQFVISQLRNEHLYCFWCSYKYNSFDEMESSGGCPGEDEDDH</sequence>
<dbReference type="GO" id="GO:0003676">
    <property type="term" value="F:nucleic acid binding"/>
    <property type="evidence" value="ECO:0007669"/>
    <property type="project" value="InterPro"/>
</dbReference>
<proteinExistence type="predicted"/>
<dbReference type="AlphaFoldDB" id="A0AAX4K3J9"/>
<feature type="domain" description="G-patch" evidence="2">
    <location>
        <begin position="92"/>
        <end position="149"/>
    </location>
</feature>
<organism evidence="3 4">
    <name type="scientific">Kwoniella dendrophila CBS 6074</name>
    <dbReference type="NCBI Taxonomy" id="1295534"/>
    <lineage>
        <taxon>Eukaryota</taxon>
        <taxon>Fungi</taxon>
        <taxon>Dikarya</taxon>
        <taxon>Basidiomycota</taxon>
        <taxon>Agaricomycotina</taxon>
        <taxon>Tremellomycetes</taxon>
        <taxon>Tremellales</taxon>
        <taxon>Cryptococcaceae</taxon>
        <taxon>Kwoniella</taxon>
    </lineage>
</organism>
<dbReference type="PROSITE" id="PS50174">
    <property type="entry name" value="G_PATCH"/>
    <property type="match status" value="1"/>
</dbReference>
<dbReference type="GO" id="GO:0000776">
    <property type="term" value="C:kinetochore"/>
    <property type="evidence" value="ECO:0007669"/>
    <property type="project" value="TreeGrafter"/>
</dbReference>
<dbReference type="InterPro" id="IPR000467">
    <property type="entry name" value="G_patch_dom"/>
</dbReference>
<dbReference type="GeneID" id="91097570"/>
<feature type="compositionally biased region" description="Basic and acidic residues" evidence="1">
    <location>
        <begin position="64"/>
        <end position="73"/>
    </location>
</feature>
<feature type="region of interest" description="Disordered" evidence="1">
    <location>
        <begin position="1"/>
        <end position="96"/>
    </location>
</feature>
<dbReference type="InterPro" id="IPR039249">
    <property type="entry name" value="GPATCH11"/>
</dbReference>
<gene>
    <name evidence="3" type="ORF">L201_006901</name>
</gene>
<feature type="region of interest" description="Disordered" evidence="1">
    <location>
        <begin position="112"/>
        <end position="226"/>
    </location>
</feature>
<dbReference type="InterPro" id="IPR025239">
    <property type="entry name" value="DUF4187"/>
</dbReference>
<dbReference type="Pfam" id="PF13821">
    <property type="entry name" value="DUF4187"/>
    <property type="match status" value="1"/>
</dbReference>
<name>A0AAX4K3J9_9TREE</name>
<feature type="compositionally biased region" description="Low complexity" evidence="1">
    <location>
        <begin position="120"/>
        <end position="134"/>
    </location>
</feature>
<dbReference type="Proteomes" id="UP001355207">
    <property type="component" value="Chromosome 9"/>
</dbReference>
<protein>
    <recommendedName>
        <fullName evidence="2">G-patch domain-containing protein</fullName>
    </recommendedName>
</protein>
<dbReference type="SMART" id="SM01173">
    <property type="entry name" value="DUF4187"/>
    <property type="match status" value="1"/>
</dbReference>
<keyword evidence="4" id="KW-1185">Reference proteome</keyword>
<accession>A0AAX4K3J9</accession>
<dbReference type="PANTHER" id="PTHR21032:SF0">
    <property type="entry name" value="G PATCH DOMAIN-CONTAINING PROTEIN 11"/>
    <property type="match status" value="1"/>
</dbReference>
<evidence type="ECO:0000313" key="3">
    <source>
        <dbReference type="EMBL" id="WWC91949.1"/>
    </source>
</evidence>
<dbReference type="EMBL" id="CP144106">
    <property type="protein sequence ID" value="WWC91949.1"/>
    <property type="molecule type" value="Genomic_DNA"/>
</dbReference>
<feature type="region of interest" description="Disordered" evidence="1">
    <location>
        <begin position="335"/>
        <end position="363"/>
    </location>
</feature>
<feature type="compositionally biased region" description="Basic and acidic residues" evidence="1">
    <location>
        <begin position="178"/>
        <end position="188"/>
    </location>
</feature>
<dbReference type="RefSeq" id="XP_066078711.1">
    <property type="nucleotide sequence ID" value="XM_066222614.1"/>
</dbReference>
<evidence type="ECO:0000259" key="2">
    <source>
        <dbReference type="PROSITE" id="PS50174"/>
    </source>
</evidence>